<proteinExistence type="predicted"/>
<dbReference type="InterPro" id="IPR024775">
    <property type="entry name" value="DinB-like"/>
</dbReference>
<dbReference type="Proteomes" id="UP000318741">
    <property type="component" value="Chromosome"/>
</dbReference>
<sequence length="169" mass="19093">MPGPEFPIGPFRLDPAEPRASLIETIAAAPARLAGAVERLPDDRLDQPYRNWTARQIVHHLADSHMHSVIRFKWALTEERPTIKAYDERAWAALADSRDGDVADSLALLAALHARWTTLLRSMTEAQFERTFDHPESGETVRLADALAYYAWHGRHHTAQIEWLAARPA</sequence>
<keyword evidence="2" id="KW-0378">Hydrolase</keyword>
<dbReference type="Pfam" id="PF12867">
    <property type="entry name" value="DinB_2"/>
    <property type="match status" value="1"/>
</dbReference>
<dbReference type="InterPro" id="IPR034660">
    <property type="entry name" value="DinB/YfiT-like"/>
</dbReference>
<dbReference type="OrthoDB" id="9793216at2"/>
<organism evidence="2 3">
    <name type="scientific">Alienimonas californiensis</name>
    <dbReference type="NCBI Taxonomy" id="2527989"/>
    <lineage>
        <taxon>Bacteria</taxon>
        <taxon>Pseudomonadati</taxon>
        <taxon>Planctomycetota</taxon>
        <taxon>Planctomycetia</taxon>
        <taxon>Planctomycetales</taxon>
        <taxon>Planctomycetaceae</taxon>
        <taxon>Alienimonas</taxon>
    </lineage>
</organism>
<dbReference type="GO" id="GO:0016787">
    <property type="term" value="F:hydrolase activity"/>
    <property type="evidence" value="ECO:0007669"/>
    <property type="project" value="UniProtKB-KW"/>
</dbReference>
<dbReference type="AlphaFoldDB" id="A0A517PF88"/>
<protein>
    <submittedName>
        <fullName evidence="2">Metal-dependent hydrolase YfiT</fullName>
        <ecNumber evidence="2">3.-.-.-</ecNumber>
    </submittedName>
</protein>
<keyword evidence="3" id="KW-1185">Reference proteome</keyword>
<evidence type="ECO:0000313" key="2">
    <source>
        <dbReference type="EMBL" id="QDT18038.1"/>
    </source>
</evidence>
<reference evidence="2 3" key="1">
    <citation type="submission" date="2019-02" db="EMBL/GenBank/DDBJ databases">
        <title>Deep-cultivation of Planctomycetes and their phenomic and genomic characterization uncovers novel biology.</title>
        <authorList>
            <person name="Wiegand S."/>
            <person name="Jogler M."/>
            <person name="Boedeker C."/>
            <person name="Pinto D."/>
            <person name="Vollmers J."/>
            <person name="Rivas-Marin E."/>
            <person name="Kohn T."/>
            <person name="Peeters S.H."/>
            <person name="Heuer A."/>
            <person name="Rast P."/>
            <person name="Oberbeckmann S."/>
            <person name="Bunk B."/>
            <person name="Jeske O."/>
            <person name="Meyerdierks A."/>
            <person name="Storesund J.E."/>
            <person name="Kallscheuer N."/>
            <person name="Luecker S."/>
            <person name="Lage O.M."/>
            <person name="Pohl T."/>
            <person name="Merkel B.J."/>
            <person name="Hornburger P."/>
            <person name="Mueller R.-W."/>
            <person name="Bruemmer F."/>
            <person name="Labrenz M."/>
            <person name="Spormann A.M."/>
            <person name="Op den Camp H."/>
            <person name="Overmann J."/>
            <person name="Amann R."/>
            <person name="Jetten M.S.M."/>
            <person name="Mascher T."/>
            <person name="Medema M.H."/>
            <person name="Devos D.P."/>
            <person name="Kaster A.-K."/>
            <person name="Ovreas L."/>
            <person name="Rohde M."/>
            <person name="Galperin M.Y."/>
            <person name="Jogler C."/>
        </authorList>
    </citation>
    <scope>NUCLEOTIDE SEQUENCE [LARGE SCALE GENOMIC DNA]</scope>
    <source>
        <strain evidence="2 3">CA12</strain>
    </source>
</reference>
<name>A0A517PF88_9PLAN</name>
<gene>
    <name evidence="2" type="primary">yfiT</name>
    <name evidence="2" type="ORF">CA12_41770</name>
</gene>
<dbReference type="SUPFAM" id="SSF109854">
    <property type="entry name" value="DinB/YfiT-like putative metalloenzymes"/>
    <property type="match status" value="1"/>
</dbReference>
<feature type="domain" description="DinB-like" evidence="1">
    <location>
        <begin position="27"/>
        <end position="161"/>
    </location>
</feature>
<evidence type="ECO:0000259" key="1">
    <source>
        <dbReference type="Pfam" id="PF12867"/>
    </source>
</evidence>
<dbReference type="NCBIfam" id="NF009807">
    <property type="entry name" value="PRK13291.1"/>
    <property type="match status" value="1"/>
</dbReference>
<dbReference type="EMBL" id="CP036265">
    <property type="protein sequence ID" value="QDT18038.1"/>
    <property type="molecule type" value="Genomic_DNA"/>
</dbReference>
<dbReference type="RefSeq" id="WP_145361017.1">
    <property type="nucleotide sequence ID" value="NZ_CP036265.1"/>
</dbReference>
<dbReference type="Gene3D" id="1.20.120.450">
    <property type="entry name" value="dinb family like domain"/>
    <property type="match status" value="1"/>
</dbReference>
<dbReference type="EC" id="3.-.-.-" evidence="2"/>
<dbReference type="KEGG" id="acaf:CA12_41770"/>
<accession>A0A517PF88</accession>
<evidence type="ECO:0000313" key="3">
    <source>
        <dbReference type="Proteomes" id="UP000318741"/>
    </source>
</evidence>